<evidence type="ECO:0000313" key="3">
    <source>
        <dbReference type="Proteomes" id="UP000243706"/>
    </source>
</evidence>
<gene>
    <name evidence="1" type="ORF">GCM10007183_09570</name>
    <name evidence="2" type="ORF">SAMEA4412661_01885</name>
</gene>
<sequence>MRGITIDLLTHHQSETYRLLDEVQLFVSLDGILEVQHNGRHTSCYDQLLIVNRLDTIQISHAQSLIKVRIPMHFFSKYIPTYCDCYFDQNALASHERIITLLKHAIQQPIQKQHRILMYDILELLFDEAFILTSTNFLPTMMCTHTHYLKKF</sequence>
<reference evidence="1" key="4">
    <citation type="submission" date="2024-05" db="EMBL/GenBank/DDBJ databases">
        <authorList>
            <person name="Sun Q."/>
            <person name="Sedlacek I."/>
        </authorList>
    </citation>
    <scope>NUCLEOTIDE SEQUENCE</scope>
    <source>
        <strain evidence="1">CCM 4175</strain>
    </source>
</reference>
<name>A0A240C9C7_9STAP</name>
<reference evidence="2 3" key="2">
    <citation type="submission" date="2017-06" db="EMBL/GenBank/DDBJ databases">
        <authorList>
            <consortium name="Pathogen Informatics"/>
        </authorList>
    </citation>
    <scope>NUCLEOTIDE SEQUENCE [LARGE SCALE GENOMIC DNA]</scope>
    <source>
        <strain evidence="2 3">NCTC13833</strain>
    </source>
</reference>
<dbReference type="AlphaFoldDB" id="A0A240C9C7"/>
<dbReference type="EMBL" id="BMCB01000004">
    <property type="protein sequence ID" value="GGA87486.1"/>
    <property type="molecule type" value="Genomic_DNA"/>
</dbReference>
<organism evidence="2 3">
    <name type="scientific">Staphylococcus muscae</name>
    <dbReference type="NCBI Taxonomy" id="1294"/>
    <lineage>
        <taxon>Bacteria</taxon>
        <taxon>Bacillati</taxon>
        <taxon>Bacillota</taxon>
        <taxon>Bacilli</taxon>
        <taxon>Bacillales</taxon>
        <taxon>Staphylococcaceae</taxon>
        <taxon>Staphylococcus</taxon>
    </lineage>
</organism>
<dbReference type="EMBL" id="LT906464">
    <property type="protein sequence ID" value="SNW04182.1"/>
    <property type="molecule type" value="Genomic_DNA"/>
</dbReference>
<keyword evidence="4" id="KW-1185">Reference proteome</keyword>
<reference evidence="4" key="3">
    <citation type="journal article" date="2019" name="Int. J. Syst. Evol. Microbiol.">
        <title>The Global Catalogue of Microorganisms (GCM) 10K type strain sequencing project: providing services to taxonomists for standard genome sequencing and annotation.</title>
        <authorList>
            <consortium name="The Broad Institute Genomics Platform"/>
            <consortium name="The Broad Institute Genome Sequencing Center for Infectious Disease"/>
            <person name="Wu L."/>
            <person name="Ma J."/>
        </authorList>
    </citation>
    <scope>NUCLEOTIDE SEQUENCE [LARGE SCALE GENOMIC DNA]</scope>
    <source>
        <strain evidence="4">CCM 4175</strain>
    </source>
</reference>
<proteinExistence type="predicted"/>
<evidence type="ECO:0000313" key="2">
    <source>
        <dbReference type="EMBL" id="SNW04182.1"/>
    </source>
</evidence>
<dbReference type="Proteomes" id="UP000652995">
    <property type="component" value="Unassembled WGS sequence"/>
</dbReference>
<dbReference type="RefSeq" id="WP_095117745.1">
    <property type="nucleotide sequence ID" value="NZ_BMCB01000004.1"/>
</dbReference>
<dbReference type="KEGG" id="smus:C7J88_06065"/>
<dbReference type="OrthoDB" id="2549792at2"/>
<reference evidence="1" key="1">
    <citation type="journal article" date="2014" name="Int. J. Syst. Evol. Microbiol.">
        <title>Complete genome of a new Firmicutes species belonging to the dominant human colonic microbiota ('Ruminococcus bicirculans') reveals two chromosomes and a selective capacity to utilize plant glucans.</title>
        <authorList>
            <consortium name="NISC Comparative Sequencing Program"/>
            <person name="Wegmann U."/>
            <person name="Louis P."/>
            <person name="Goesmann A."/>
            <person name="Henrissat B."/>
            <person name="Duncan S.H."/>
            <person name="Flint H.J."/>
        </authorList>
    </citation>
    <scope>NUCLEOTIDE SEQUENCE</scope>
    <source>
        <strain evidence="1">CCM 4175</strain>
    </source>
</reference>
<protein>
    <submittedName>
        <fullName evidence="2">AraC family transcriptional regulator</fullName>
    </submittedName>
</protein>
<evidence type="ECO:0000313" key="1">
    <source>
        <dbReference type="EMBL" id="GGA87486.1"/>
    </source>
</evidence>
<dbReference type="Proteomes" id="UP000243706">
    <property type="component" value="Chromosome 1"/>
</dbReference>
<accession>A0A240C9C7</accession>
<evidence type="ECO:0000313" key="4">
    <source>
        <dbReference type="Proteomes" id="UP000652995"/>
    </source>
</evidence>